<name>A0A564ZL43_9BACT</name>
<protein>
    <recommendedName>
        <fullName evidence="2">DUF4399 domain-containing protein</fullName>
    </recommendedName>
</protein>
<feature type="signal peptide" evidence="1">
    <location>
        <begin position="1"/>
        <end position="27"/>
    </location>
</feature>
<feature type="chain" id="PRO_5021966815" description="DUF4399 domain-containing protein" evidence="1">
    <location>
        <begin position="28"/>
        <end position="143"/>
    </location>
</feature>
<dbReference type="AlphaFoldDB" id="A0A564ZL43"/>
<evidence type="ECO:0000313" key="3">
    <source>
        <dbReference type="EMBL" id="VUZ85278.1"/>
    </source>
</evidence>
<proteinExistence type="predicted"/>
<feature type="domain" description="DUF4399" evidence="2">
    <location>
        <begin position="53"/>
        <end position="143"/>
    </location>
</feature>
<keyword evidence="1" id="KW-0732">Signal</keyword>
<evidence type="ECO:0000313" key="4">
    <source>
        <dbReference type="Proteomes" id="UP000334340"/>
    </source>
</evidence>
<gene>
    <name evidence="3" type="ORF">MELA_01660</name>
</gene>
<dbReference type="Proteomes" id="UP000334340">
    <property type="component" value="Unassembled WGS sequence"/>
</dbReference>
<evidence type="ECO:0000256" key="1">
    <source>
        <dbReference type="SAM" id="SignalP"/>
    </source>
</evidence>
<keyword evidence="4" id="KW-1185">Reference proteome</keyword>
<dbReference type="EMBL" id="CABIKM010000025">
    <property type="protein sequence ID" value="VUZ85278.1"/>
    <property type="molecule type" value="Genomic_DNA"/>
</dbReference>
<dbReference type="InterPro" id="IPR025512">
    <property type="entry name" value="DUF4399"/>
</dbReference>
<sequence>MNVSKHTSRSEFALALLLLVAGLSACATLGANQARVFFTSPSDGATVISPVKVTMGAENFIVEPVGVVKAGAGHLHIMVDTDCVAAGAVVPSDATHLHYGKGQLEAELVLSPGTHTLCLQAADGAHIALAGAGMTQKITLIVK</sequence>
<dbReference type="Pfam" id="PF14347">
    <property type="entry name" value="DUF4399"/>
    <property type="match status" value="1"/>
</dbReference>
<accession>A0A564ZL43</accession>
<reference evidence="3 4" key="1">
    <citation type="submission" date="2019-07" db="EMBL/GenBank/DDBJ databases">
        <authorList>
            <person name="Cremers G."/>
        </authorList>
    </citation>
    <scope>NUCLEOTIDE SEQUENCE [LARGE SCALE GENOMIC DNA]</scope>
</reference>
<evidence type="ECO:0000259" key="2">
    <source>
        <dbReference type="Pfam" id="PF14347"/>
    </source>
</evidence>
<dbReference type="PROSITE" id="PS51257">
    <property type="entry name" value="PROKAR_LIPOPROTEIN"/>
    <property type="match status" value="1"/>
</dbReference>
<organism evidence="3 4">
    <name type="scientific">Candidatus Methylomirabilis lanthanidiphila</name>
    <dbReference type="NCBI Taxonomy" id="2211376"/>
    <lineage>
        <taxon>Bacteria</taxon>
        <taxon>Candidatus Methylomirabilota</taxon>
        <taxon>Candidatus Methylomirabilia</taxon>
        <taxon>Candidatus Methylomirabilales</taxon>
        <taxon>Candidatus Methylomirabilaceae</taxon>
        <taxon>Candidatus Methylomirabilis</taxon>
    </lineage>
</organism>